<proteinExistence type="predicted"/>
<comment type="caution">
    <text evidence="1">The sequence shown here is derived from an EMBL/GenBank/DDBJ whole genome shotgun (WGS) entry which is preliminary data.</text>
</comment>
<reference evidence="1 2" key="1">
    <citation type="journal article" date="2017" name="Genome Biol. Evol.">
        <title>Phytophthora megakarya and P. palmivora, closely related causal agents of cacao black pod rot, underwent increases in genome sizes and gene numbers by different mechanisms.</title>
        <authorList>
            <person name="Ali S.S."/>
            <person name="Shao J."/>
            <person name="Lary D.J."/>
            <person name="Kronmiller B."/>
            <person name="Shen D."/>
            <person name="Strem M.D."/>
            <person name="Amoako-Attah I."/>
            <person name="Akrofi A.Y."/>
            <person name="Begoude B.A."/>
            <person name="Ten Hoopen G.M."/>
            <person name="Coulibaly K."/>
            <person name="Kebe B.I."/>
            <person name="Melnick R.L."/>
            <person name="Guiltinan M.J."/>
            <person name="Tyler B.M."/>
            <person name="Meinhardt L.W."/>
            <person name="Bailey B.A."/>
        </authorList>
    </citation>
    <scope>NUCLEOTIDE SEQUENCE [LARGE SCALE GENOMIC DNA]</scope>
    <source>
        <strain evidence="2">sbr112.9</strain>
    </source>
</reference>
<accession>A0A2P4YCD0</accession>
<dbReference type="AlphaFoldDB" id="A0A2P4YCD0"/>
<protein>
    <submittedName>
        <fullName evidence="1">Uncharacterized protein</fullName>
    </submittedName>
</protein>
<dbReference type="EMBL" id="NCKW01003806">
    <property type="protein sequence ID" value="POM75473.1"/>
    <property type="molecule type" value="Genomic_DNA"/>
</dbReference>
<sequence>MARGKRLSDIKCLDERASLFFSVLGHLQAQLGPCGELTRLANTPTVPRNKPVKIREGGQGVMKMKTCHQQ</sequence>
<keyword evidence="2" id="KW-1185">Reference proteome</keyword>
<name>A0A2P4YCD0_9STRA</name>
<gene>
    <name evidence="1" type="ORF">PHPALM_7419</name>
</gene>
<evidence type="ECO:0000313" key="2">
    <source>
        <dbReference type="Proteomes" id="UP000237271"/>
    </source>
</evidence>
<evidence type="ECO:0000313" key="1">
    <source>
        <dbReference type="EMBL" id="POM75473.1"/>
    </source>
</evidence>
<organism evidence="1 2">
    <name type="scientific">Phytophthora palmivora</name>
    <dbReference type="NCBI Taxonomy" id="4796"/>
    <lineage>
        <taxon>Eukaryota</taxon>
        <taxon>Sar</taxon>
        <taxon>Stramenopiles</taxon>
        <taxon>Oomycota</taxon>
        <taxon>Peronosporomycetes</taxon>
        <taxon>Peronosporales</taxon>
        <taxon>Peronosporaceae</taxon>
        <taxon>Phytophthora</taxon>
    </lineage>
</organism>
<dbReference type="Proteomes" id="UP000237271">
    <property type="component" value="Unassembled WGS sequence"/>
</dbReference>